<dbReference type="Pfam" id="PF01791">
    <property type="entry name" value="DeoC"/>
    <property type="match status" value="1"/>
</dbReference>
<dbReference type="OrthoDB" id="9802970at2"/>
<dbReference type="InterPro" id="IPR002915">
    <property type="entry name" value="DeoC/FbaB/LacD_aldolase"/>
</dbReference>
<dbReference type="Gene3D" id="3.20.20.70">
    <property type="entry name" value="Aldolase class I"/>
    <property type="match status" value="1"/>
</dbReference>
<evidence type="ECO:0000256" key="2">
    <source>
        <dbReference type="ARBA" id="ARBA00023239"/>
    </source>
</evidence>
<dbReference type="RefSeq" id="WP_126702454.1">
    <property type="nucleotide sequence ID" value="NZ_RWKW01000127.1"/>
</dbReference>
<dbReference type="PANTHER" id="PTHR39340:SF1">
    <property type="entry name" value="SULFOFRUCTOSEPHOSPHATE ALDOLASE"/>
    <property type="match status" value="1"/>
</dbReference>
<evidence type="ECO:0000256" key="1">
    <source>
        <dbReference type="ARBA" id="ARBA00008679"/>
    </source>
</evidence>
<dbReference type="GO" id="GO:0061595">
    <property type="term" value="F:6-deoxy-6-sulfofructose-1-phosphate aldolase activity"/>
    <property type="evidence" value="ECO:0007669"/>
    <property type="project" value="TreeGrafter"/>
</dbReference>
<organism evidence="3 4">
    <name type="scientific">Aquibium carbonis</name>
    <dbReference type="NCBI Taxonomy" id="2495581"/>
    <lineage>
        <taxon>Bacteria</taxon>
        <taxon>Pseudomonadati</taxon>
        <taxon>Pseudomonadota</taxon>
        <taxon>Alphaproteobacteria</taxon>
        <taxon>Hyphomicrobiales</taxon>
        <taxon>Phyllobacteriaceae</taxon>
        <taxon>Aquibium</taxon>
    </lineage>
</organism>
<evidence type="ECO:0000313" key="3">
    <source>
        <dbReference type="EMBL" id="RST81533.1"/>
    </source>
</evidence>
<sequence>MIELSPGKLWGMRRMADSAGRFKMTAVDQRPPIKNPIARHYGLKDAPWEDVAGFKALLIETLQDESTAMLLDPHYAVPRGIGLLSPQKGLIVTLEDSLFVETPEGRLSSEIDDWSVEKIRRMGADAVKVLAWYRPDAGEKVNQHQKDFVRRIGEACQRFDIPFLFELLVYPLEKDAHQTSDYVEMRGKKADDVLASVEEFAKPDYGVDVFKLESPVNASDAPGVGGEGWEAVQSVFDEMGRLAGRPWVMLSAGAGKADFRNILTHAYRAGASGYLAGRAIWLEAFGQFPDWPAMRTGLEGGAVGYMRDLNTLTDADAAPWFSHPAYGPEGARFRPADASFRHVYGGMGL</sequence>
<dbReference type="PANTHER" id="PTHR39340">
    <property type="entry name" value="SULFOFRUCTOSEPHOSPHATE ALDOLASE"/>
    <property type="match status" value="1"/>
</dbReference>
<dbReference type="AlphaFoldDB" id="A0A429YJE9"/>
<reference evidence="3 4" key="1">
    <citation type="submission" date="2018-12" db="EMBL/GenBank/DDBJ databases">
        <title>Mesorhizobium carbonis sp. nov., isolated from coal mine water.</title>
        <authorList>
            <person name="Xin W."/>
            <person name="Xu Z."/>
            <person name="Xiang F."/>
            <person name="Zhang J."/>
            <person name="Xi L."/>
            <person name="Liu J."/>
        </authorList>
    </citation>
    <scope>NUCLEOTIDE SEQUENCE [LARGE SCALE GENOMIC DNA]</scope>
    <source>
        <strain evidence="3 4">B2.3</strain>
    </source>
</reference>
<proteinExistence type="inferred from homology"/>
<dbReference type="GO" id="GO:1902777">
    <property type="term" value="P:6-sulfoquinovose(1-) catabolic process"/>
    <property type="evidence" value="ECO:0007669"/>
    <property type="project" value="TreeGrafter"/>
</dbReference>
<name>A0A429YJE9_9HYPH</name>
<dbReference type="SMART" id="SM01133">
    <property type="entry name" value="DeoC"/>
    <property type="match status" value="1"/>
</dbReference>
<evidence type="ECO:0000313" key="4">
    <source>
        <dbReference type="Proteomes" id="UP000278398"/>
    </source>
</evidence>
<keyword evidence="2" id="KW-0456">Lyase</keyword>
<dbReference type="EMBL" id="RWKW01000127">
    <property type="protein sequence ID" value="RST81533.1"/>
    <property type="molecule type" value="Genomic_DNA"/>
</dbReference>
<dbReference type="SUPFAM" id="SSF51569">
    <property type="entry name" value="Aldolase"/>
    <property type="match status" value="1"/>
</dbReference>
<keyword evidence="4" id="KW-1185">Reference proteome</keyword>
<dbReference type="InterPro" id="IPR013785">
    <property type="entry name" value="Aldolase_TIM"/>
</dbReference>
<dbReference type="Proteomes" id="UP000278398">
    <property type="component" value="Unassembled WGS sequence"/>
</dbReference>
<accession>A0A429YJE9</accession>
<comment type="caution">
    <text evidence="3">The sequence shown here is derived from an EMBL/GenBank/DDBJ whole genome shotgun (WGS) entry which is preliminary data.</text>
</comment>
<dbReference type="NCBIfam" id="NF009498">
    <property type="entry name" value="PRK12858.1"/>
    <property type="match status" value="1"/>
</dbReference>
<dbReference type="InterPro" id="IPR050552">
    <property type="entry name" value="LacD_aldolase"/>
</dbReference>
<protein>
    <submittedName>
        <fullName evidence="3">DUF2090 domain-containing protein</fullName>
    </submittedName>
</protein>
<gene>
    <name evidence="3" type="ORF">EJC49_23990</name>
</gene>
<comment type="similarity">
    <text evidence="1">Belongs to the aldolase LacD family.</text>
</comment>